<dbReference type="AlphaFoldDB" id="A0A9X3LGW6"/>
<dbReference type="RefSeq" id="WP_269926570.1">
    <property type="nucleotide sequence ID" value="NZ_JAMKBJ010000007.1"/>
</dbReference>
<organism evidence="2 3">
    <name type="scientific">Paenisporosarcina quisquiliarum</name>
    <dbReference type="NCBI Taxonomy" id="365346"/>
    <lineage>
        <taxon>Bacteria</taxon>
        <taxon>Bacillati</taxon>
        <taxon>Bacillota</taxon>
        <taxon>Bacilli</taxon>
        <taxon>Bacillales</taxon>
        <taxon>Caryophanaceae</taxon>
        <taxon>Paenisporosarcina</taxon>
    </lineage>
</organism>
<dbReference type="PIRSF" id="PIRSF000707">
    <property type="entry name" value="Hygromycin-B_kinase"/>
    <property type="match status" value="1"/>
</dbReference>
<dbReference type="PANTHER" id="PTHR21310:SF15">
    <property type="entry name" value="AMINOGLYCOSIDE PHOSPHOTRANSFERASE DOMAIN-CONTAINING PROTEIN"/>
    <property type="match status" value="1"/>
</dbReference>
<accession>A0A9X3LGW6</accession>
<evidence type="ECO:0000259" key="1">
    <source>
        <dbReference type="Pfam" id="PF01636"/>
    </source>
</evidence>
<dbReference type="InterPro" id="IPR002575">
    <property type="entry name" value="Aminoglycoside_PTrfase"/>
</dbReference>
<dbReference type="InterPro" id="IPR051678">
    <property type="entry name" value="AGP_Transferase"/>
</dbReference>
<dbReference type="EMBL" id="JAMKBJ010000007">
    <property type="protein sequence ID" value="MCZ8537477.1"/>
    <property type="molecule type" value="Genomic_DNA"/>
</dbReference>
<evidence type="ECO:0000313" key="2">
    <source>
        <dbReference type="EMBL" id="MCZ8537477.1"/>
    </source>
</evidence>
<keyword evidence="3" id="KW-1185">Reference proteome</keyword>
<comment type="caution">
    <text evidence="2">The sequence shown here is derived from an EMBL/GenBank/DDBJ whole genome shotgun (WGS) entry which is preliminary data.</text>
</comment>
<reference evidence="2" key="1">
    <citation type="submission" date="2022-05" db="EMBL/GenBank/DDBJ databases">
        <authorList>
            <person name="Colautti A."/>
            <person name="Iacumin L."/>
        </authorList>
    </citation>
    <scope>NUCLEOTIDE SEQUENCE</scope>
    <source>
        <strain evidence="2">SK 55</strain>
    </source>
</reference>
<dbReference type="Pfam" id="PF01636">
    <property type="entry name" value="APH"/>
    <property type="match status" value="1"/>
</dbReference>
<dbReference type="InterPro" id="IPR011009">
    <property type="entry name" value="Kinase-like_dom_sf"/>
</dbReference>
<dbReference type="InterPro" id="IPR016259">
    <property type="entry name" value="Hygromycin-B_Kinase"/>
</dbReference>
<feature type="domain" description="Aminoglycoside phosphotransferase" evidence="1">
    <location>
        <begin position="29"/>
        <end position="234"/>
    </location>
</feature>
<dbReference type="Proteomes" id="UP001152173">
    <property type="component" value="Unassembled WGS sequence"/>
</dbReference>
<dbReference type="Gene3D" id="3.90.1200.10">
    <property type="match status" value="1"/>
</dbReference>
<dbReference type="SUPFAM" id="SSF56112">
    <property type="entry name" value="Protein kinase-like (PK-like)"/>
    <property type="match status" value="1"/>
</dbReference>
<sequence>MRALLENENIPYQSFSRYSLGGNIVYGVDDQYVLKLFAPFDSPEFTIETEVLTQTDWTKVSIQVPEIVQRGMYDGWKYFLMTRVPGELLIDIWDELSANEKIGVAHDLGLLISQMHQLDISKYRVLENSFESWISLQKENVVKHHASTDLAPHLLEEVQDYIASFLPSSEKVLLTGEYTPFNLLMNKVNGQWKLTGLIDFADCFIGEPEYDLLGPILFSFFKEPGLTSTFLNSYGLTLDNATRLRLMQLLLLHRFSHLPNYMEGVVDMEEVQSLHKLSERFFSSG</sequence>
<gene>
    <name evidence="2" type="ORF">M9R32_09815</name>
</gene>
<evidence type="ECO:0000313" key="3">
    <source>
        <dbReference type="Proteomes" id="UP001152173"/>
    </source>
</evidence>
<protein>
    <submittedName>
        <fullName evidence="2">Aminoglycoside phosphotransferase family protein</fullName>
    </submittedName>
</protein>
<name>A0A9X3LGW6_9BACL</name>
<dbReference type="PANTHER" id="PTHR21310">
    <property type="entry name" value="AMINOGLYCOSIDE PHOSPHOTRANSFERASE-RELATED-RELATED"/>
    <property type="match status" value="1"/>
</dbReference>
<proteinExistence type="predicted"/>